<reference evidence="1" key="1">
    <citation type="submission" date="2021-02" db="EMBL/GenBank/DDBJ databases">
        <authorList>
            <person name="Dougan E. K."/>
            <person name="Rhodes N."/>
            <person name="Thang M."/>
            <person name="Chan C."/>
        </authorList>
    </citation>
    <scope>NUCLEOTIDE SEQUENCE</scope>
</reference>
<dbReference type="AlphaFoldDB" id="A0A812SVB9"/>
<organism evidence="1 2">
    <name type="scientific">Symbiodinium natans</name>
    <dbReference type="NCBI Taxonomy" id="878477"/>
    <lineage>
        <taxon>Eukaryota</taxon>
        <taxon>Sar</taxon>
        <taxon>Alveolata</taxon>
        <taxon>Dinophyceae</taxon>
        <taxon>Suessiales</taxon>
        <taxon>Symbiodiniaceae</taxon>
        <taxon>Symbiodinium</taxon>
    </lineage>
</organism>
<accession>A0A812SVB9</accession>
<dbReference type="Proteomes" id="UP000604046">
    <property type="component" value="Unassembled WGS sequence"/>
</dbReference>
<name>A0A812SVB9_9DINO</name>
<keyword evidence="2" id="KW-1185">Reference proteome</keyword>
<sequence length="603" mass="67841">MREAQRRISRYSQRADQFDKAAVRKHAAHVAAWIAYGPKGWLPDINELQLLKKFIDRMRGGLLPSRLMEVLPETLAALQRAVATWQASEIWKQAEQELQKSLLKFRCCRRPADDAASGAAVAQDVVAVSDVECTHSGGFQLDGGEVIQVDSGDEADQSSAQASSQHLQLVSKMNEWGFLDSAQRLERLRQAEEAARRLSQAQLAEVVNTAAAALAAPRRNLTRKDQVRQQHLWQKRVRQLLLDALHLWRVKQYDCTAIAHVLDFVQGKIEKFEDNVGDIEGAAAGAIWSSIKQAVNDMLHSAEENAQSAERAFPAAKAVGPRNRLERQSGIQGISWLRFGWSVSWRDGKLKRIFFSVSKFVKQGLSEEAAVTAALEEAKTFREELVHQGKLQPSKPSKSFSSSVRGVWFSNWHQKWRVLFPDPAGKGQRISGGYFGTKEQAEAKAREMARQFGVPAETEVVPARKLSDLPYFEPLGAQKGVRWNLGEQCWHATFLCRTSKKTKNMRFRPKDLSQHEVAKMWKQAVAWMQCPLNHYPSEGDCADYLCKESDEALKLFPSGQSFKRIWFSSLDWLGEPPTVQLSYELFFNGALAAVQLLLCPVAQ</sequence>
<evidence type="ECO:0008006" key="3">
    <source>
        <dbReference type="Google" id="ProtNLM"/>
    </source>
</evidence>
<protein>
    <recommendedName>
        <fullName evidence="3">AP2/ERF domain-containing protein</fullName>
    </recommendedName>
</protein>
<evidence type="ECO:0000313" key="2">
    <source>
        <dbReference type="Proteomes" id="UP000604046"/>
    </source>
</evidence>
<proteinExistence type="predicted"/>
<comment type="caution">
    <text evidence="1">The sequence shown here is derived from an EMBL/GenBank/DDBJ whole genome shotgun (WGS) entry which is preliminary data.</text>
</comment>
<evidence type="ECO:0000313" key="1">
    <source>
        <dbReference type="EMBL" id="CAE7494218.1"/>
    </source>
</evidence>
<gene>
    <name evidence="1" type="ORF">SNAT2548_LOCUS27687</name>
</gene>
<dbReference type="EMBL" id="CAJNDS010002483">
    <property type="protein sequence ID" value="CAE7494218.1"/>
    <property type="molecule type" value="Genomic_DNA"/>
</dbReference>
<dbReference type="OrthoDB" id="10690329at2759"/>
<dbReference type="Gene3D" id="1.20.5.2050">
    <property type="match status" value="1"/>
</dbReference>